<reference evidence="2 3" key="1">
    <citation type="submission" date="2017-08" db="EMBL/GenBank/DDBJ databases">
        <title>Fine stratification of microbial communities through a metagenomic profile of the photic zone.</title>
        <authorList>
            <person name="Haro-Moreno J.M."/>
            <person name="Lopez-Perez M."/>
            <person name="De La Torre J."/>
            <person name="Picazo A."/>
            <person name="Camacho A."/>
            <person name="Rodriguez-Valera F."/>
        </authorList>
    </citation>
    <scope>NUCLEOTIDE SEQUENCE [LARGE SCALE GENOMIC DNA]</scope>
    <source>
        <strain evidence="2">MED-G24</strain>
    </source>
</reference>
<dbReference type="Gene3D" id="3.10.105.10">
    <property type="entry name" value="Dipeptide-binding Protein, Domain 3"/>
    <property type="match status" value="1"/>
</dbReference>
<dbReference type="Gene3D" id="3.40.190.10">
    <property type="entry name" value="Periplasmic binding protein-like II"/>
    <property type="match status" value="1"/>
</dbReference>
<dbReference type="EMBL" id="NTKD01000002">
    <property type="protein sequence ID" value="PDH41958.1"/>
    <property type="molecule type" value="Genomic_DNA"/>
</dbReference>
<organism evidence="2 3">
    <name type="scientific">OM182 bacterium MED-G24</name>
    <dbReference type="NCBI Taxonomy" id="1986255"/>
    <lineage>
        <taxon>Bacteria</taxon>
        <taxon>Pseudomonadati</taxon>
        <taxon>Pseudomonadota</taxon>
        <taxon>Gammaproteobacteria</taxon>
        <taxon>OMG group</taxon>
        <taxon>OM182 clade</taxon>
    </lineage>
</organism>
<gene>
    <name evidence="2" type="ORF">CNE99_00900</name>
</gene>
<sequence length="645" mass="74693">MSRGARWLIAVSVVSLIGCGGSDEATFPEHDNTAEVQAYYANNPEFFVFSSINQLPSDLAWQNGSHLPDIGSPDAVKGGTQYSSISDFPRTFRTVGPDSNGSFRPWLLDSNTVTLAQRHPDEFDYYPGLANEWAVDRENKTIYVRLATTAKWSDGVPVTSDDFLFMFFFFQSEYIVAPWYNNWYSSQYTRITRYDDHTFAISIPEAKPDMDSRVLELRPVPQHFFSELGDDYVERYQWRFAPVTGPYVIHDDDVDKGRSVVVTRNKDWWAKDRKFFRNRYNPDRIQLTVIRESAKVFEAFKRGEIDQYGLNLAEYWYEKLPNEDPDVQAGYIHKVQFYNQRPRPTYGLWINSSKPLLRNQDIRIGINYATNWDLVIEKYFRGDYERMETSSDGYGEFSHPTLSARPFDIQKALAAFARAGFSERGGDGILVNSDGQRLAFTLSTGYEKFKDLPTILKEEAKKAGLEFRIEVLDGTAGWKKVQEKKHDLHFSAFGVSLEMYPRFWETYHSDNAYDQAFLADDSANPDREVKTQTNNLETLAIAEMDTMIDAYRASDDKAEMIELAHRMTALHHDHASFVPGYKQRFYRAGFWRWVRYPSFFNHKHSSSSGSYFVHWIDPALKEQTMAARDSGRSWPVEIKVYDQHQ</sequence>
<dbReference type="CDD" id="cd08497">
    <property type="entry name" value="MbnE-like"/>
    <property type="match status" value="1"/>
</dbReference>
<dbReference type="GO" id="GO:1904680">
    <property type="term" value="F:peptide transmembrane transporter activity"/>
    <property type="evidence" value="ECO:0007669"/>
    <property type="project" value="TreeGrafter"/>
</dbReference>
<protein>
    <submittedName>
        <fullName evidence="2">ABC transporter substrate-binding protein</fullName>
    </submittedName>
</protein>
<dbReference type="GO" id="GO:0015833">
    <property type="term" value="P:peptide transport"/>
    <property type="evidence" value="ECO:0007669"/>
    <property type="project" value="TreeGrafter"/>
</dbReference>
<name>A0A2A5X047_9GAMM</name>
<dbReference type="Proteomes" id="UP000219327">
    <property type="component" value="Unassembled WGS sequence"/>
</dbReference>
<evidence type="ECO:0000259" key="1">
    <source>
        <dbReference type="Pfam" id="PF00496"/>
    </source>
</evidence>
<dbReference type="InterPro" id="IPR000914">
    <property type="entry name" value="SBP_5_dom"/>
</dbReference>
<comment type="caution">
    <text evidence="2">The sequence shown here is derived from an EMBL/GenBank/DDBJ whole genome shotgun (WGS) entry which is preliminary data.</text>
</comment>
<feature type="domain" description="Solute-binding protein family 5" evidence="1">
    <location>
        <begin position="125"/>
        <end position="512"/>
    </location>
</feature>
<evidence type="ECO:0000313" key="3">
    <source>
        <dbReference type="Proteomes" id="UP000219327"/>
    </source>
</evidence>
<dbReference type="PANTHER" id="PTHR30290">
    <property type="entry name" value="PERIPLASMIC BINDING COMPONENT OF ABC TRANSPORTER"/>
    <property type="match status" value="1"/>
</dbReference>
<dbReference type="AlphaFoldDB" id="A0A2A5X047"/>
<dbReference type="PROSITE" id="PS51257">
    <property type="entry name" value="PROKAR_LIPOPROTEIN"/>
    <property type="match status" value="1"/>
</dbReference>
<dbReference type="InterPro" id="IPR039424">
    <property type="entry name" value="SBP_5"/>
</dbReference>
<dbReference type="Pfam" id="PF00496">
    <property type="entry name" value="SBP_bac_5"/>
    <property type="match status" value="1"/>
</dbReference>
<proteinExistence type="predicted"/>
<dbReference type="SUPFAM" id="SSF53850">
    <property type="entry name" value="Periplasmic binding protein-like II"/>
    <property type="match status" value="1"/>
</dbReference>
<accession>A0A2A5X047</accession>
<evidence type="ECO:0000313" key="2">
    <source>
        <dbReference type="EMBL" id="PDH41958.1"/>
    </source>
</evidence>
<dbReference type="Gene3D" id="3.90.76.10">
    <property type="entry name" value="Dipeptide-binding Protein, Domain 1"/>
    <property type="match status" value="1"/>
</dbReference>